<dbReference type="RefSeq" id="WP_188745228.1">
    <property type="nucleotide sequence ID" value="NZ_BMIJ01000001.1"/>
</dbReference>
<reference evidence="3" key="1">
    <citation type="journal article" date="2019" name="Int. J. Syst. Evol. Microbiol.">
        <title>The Global Catalogue of Microorganisms (GCM) 10K type strain sequencing project: providing services to taxonomists for standard genome sequencing and annotation.</title>
        <authorList>
            <consortium name="The Broad Institute Genomics Platform"/>
            <consortium name="The Broad Institute Genome Sequencing Center for Infectious Disease"/>
            <person name="Wu L."/>
            <person name="Ma J."/>
        </authorList>
    </citation>
    <scope>NUCLEOTIDE SEQUENCE [LARGE SCALE GENOMIC DNA]</scope>
    <source>
        <strain evidence="3">CGMCC 1.15341</strain>
    </source>
</reference>
<dbReference type="PANTHER" id="PTHR36503">
    <property type="entry name" value="BLR2520 PROTEIN"/>
    <property type="match status" value="1"/>
</dbReference>
<dbReference type="InterPro" id="IPR004360">
    <property type="entry name" value="Glyas_Fos-R_dOase_dom"/>
</dbReference>
<dbReference type="Proteomes" id="UP000629025">
    <property type="component" value="Unassembled WGS sequence"/>
</dbReference>
<organism evidence="2 3">
    <name type="scientific">Marinobacterium zhoushanense</name>
    <dbReference type="NCBI Taxonomy" id="1679163"/>
    <lineage>
        <taxon>Bacteria</taxon>
        <taxon>Pseudomonadati</taxon>
        <taxon>Pseudomonadota</taxon>
        <taxon>Gammaproteobacteria</taxon>
        <taxon>Oceanospirillales</taxon>
        <taxon>Oceanospirillaceae</taxon>
        <taxon>Marinobacterium</taxon>
    </lineage>
</organism>
<dbReference type="PROSITE" id="PS51819">
    <property type="entry name" value="VOC"/>
    <property type="match status" value="1"/>
</dbReference>
<sequence length="142" mass="15811">MEPRISLIALGVDDLERSYRFYHDGLGFPANYAGGDILLFRSSDSRLALYPRSSLTKDSAPRLVGKHSEFPGATLNYNTGDKALVDLLLHRAELAGGEIVKPAEDTFWGGYSGYFSDPDGYLWEVAWADFWQINEDGTVEID</sequence>
<dbReference type="InterPro" id="IPR029068">
    <property type="entry name" value="Glyas_Bleomycin-R_OHBP_Dase"/>
</dbReference>
<gene>
    <name evidence="2" type="ORF">GCM10011352_01850</name>
</gene>
<evidence type="ECO:0000313" key="3">
    <source>
        <dbReference type="Proteomes" id="UP000629025"/>
    </source>
</evidence>
<protein>
    <submittedName>
        <fullName evidence="2">Glyoxalase</fullName>
    </submittedName>
</protein>
<evidence type="ECO:0000259" key="1">
    <source>
        <dbReference type="PROSITE" id="PS51819"/>
    </source>
</evidence>
<dbReference type="SUPFAM" id="SSF54593">
    <property type="entry name" value="Glyoxalase/Bleomycin resistance protein/Dihydroxybiphenyl dioxygenase"/>
    <property type="match status" value="1"/>
</dbReference>
<comment type="caution">
    <text evidence="2">The sequence shown here is derived from an EMBL/GenBank/DDBJ whole genome shotgun (WGS) entry which is preliminary data.</text>
</comment>
<evidence type="ECO:0000313" key="2">
    <source>
        <dbReference type="EMBL" id="GGB79817.1"/>
    </source>
</evidence>
<proteinExistence type="predicted"/>
<keyword evidence="3" id="KW-1185">Reference proteome</keyword>
<dbReference type="Pfam" id="PF00903">
    <property type="entry name" value="Glyoxalase"/>
    <property type="match status" value="1"/>
</dbReference>
<dbReference type="PANTHER" id="PTHR36503:SF1">
    <property type="entry name" value="BLR2520 PROTEIN"/>
    <property type="match status" value="1"/>
</dbReference>
<dbReference type="Gene3D" id="3.10.180.10">
    <property type="entry name" value="2,3-Dihydroxybiphenyl 1,2-Dioxygenase, domain 1"/>
    <property type="match status" value="1"/>
</dbReference>
<feature type="domain" description="VOC" evidence="1">
    <location>
        <begin position="4"/>
        <end position="128"/>
    </location>
</feature>
<accession>A0ABQ1JWC4</accession>
<dbReference type="InterPro" id="IPR037523">
    <property type="entry name" value="VOC_core"/>
</dbReference>
<name>A0ABQ1JWC4_9GAMM</name>
<dbReference type="EMBL" id="BMIJ01000001">
    <property type="protein sequence ID" value="GGB79817.1"/>
    <property type="molecule type" value="Genomic_DNA"/>
</dbReference>